<keyword evidence="2" id="KW-0677">Repeat</keyword>
<proteinExistence type="predicted"/>
<dbReference type="CDD" id="cd00200">
    <property type="entry name" value="WD40"/>
    <property type="match status" value="1"/>
</dbReference>
<gene>
    <name evidence="5" type="ORF">PAXRUDRAFT_825708</name>
</gene>
<feature type="region of interest" description="Disordered" evidence="4">
    <location>
        <begin position="348"/>
        <end position="370"/>
    </location>
</feature>
<feature type="compositionally biased region" description="Basic and acidic residues" evidence="4">
    <location>
        <begin position="468"/>
        <end position="483"/>
    </location>
</feature>
<dbReference type="PROSITE" id="PS00678">
    <property type="entry name" value="WD_REPEATS_1"/>
    <property type="match status" value="2"/>
</dbReference>
<keyword evidence="1 3" id="KW-0853">WD repeat</keyword>
<feature type="repeat" description="WD" evidence="3">
    <location>
        <begin position="235"/>
        <end position="276"/>
    </location>
</feature>
<dbReference type="InterPro" id="IPR019775">
    <property type="entry name" value="WD40_repeat_CS"/>
</dbReference>
<dbReference type="HOGENOM" id="CLU_000288_57_33_1"/>
<feature type="compositionally biased region" description="Polar residues" evidence="4">
    <location>
        <begin position="415"/>
        <end position="426"/>
    </location>
</feature>
<organism evidence="5 6">
    <name type="scientific">Paxillus rubicundulus Ve08.2h10</name>
    <dbReference type="NCBI Taxonomy" id="930991"/>
    <lineage>
        <taxon>Eukaryota</taxon>
        <taxon>Fungi</taxon>
        <taxon>Dikarya</taxon>
        <taxon>Basidiomycota</taxon>
        <taxon>Agaricomycotina</taxon>
        <taxon>Agaricomycetes</taxon>
        <taxon>Agaricomycetidae</taxon>
        <taxon>Boletales</taxon>
        <taxon>Paxilineae</taxon>
        <taxon>Paxillaceae</taxon>
        <taxon>Paxillus</taxon>
    </lineage>
</organism>
<dbReference type="PRINTS" id="PR00320">
    <property type="entry name" value="GPROTEINBRPT"/>
</dbReference>
<dbReference type="STRING" id="930991.A0A0D0DFX4"/>
<dbReference type="Proteomes" id="UP000054538">
    <property type="component" value="Unassembled WGS sequence"/>
</dbReference>
<dbReference type="InterPro" id="IPR036322">
    <property type="entry name" value="WD40_repeat_dom_sf"/>
</dbReference>
<keyword evidence="6" id="KW-1185">Reference proteome</keyword>
<name>A0A0D0DFX4_9AGAM</name>
<evidence type="ECO:0000256" key="1">
    <source>
        <dbReference type="ARBA" id="ARBA00022574"/>
    </source>
</evidence>
<evidence type="ECO:0000256" key="3">
    <source>
        <dbReference type="PROSITE-ProRule" id="PRU00221"/>
    </source>
</evidence>
<accession>A0A0D0DFX4</accession>
<reference evidence="5 6" key="1">
    <citation type="submission" date="2014-04" db="EMBL/GenBank/DDBJ databases">
        <authorList>
            <consortium name="DOE Joint Genome Institute"/>
            <person name="Kuo A."/>
            <person name="Kohler A."/>
            <person name="Jargeat P."/>
            <person name="Nagy L.G."/>
            <person name="Floudas D."/>
            <person name="Copeland A."/>
            <person name="Barry K.W."/>
            <person name="Cichocki N."/>
            <person name="Veneault-Fourrey C."/>
            <person name="LaButti K."/>
            <person name="Lindquist E.A."/>
            <person name="Lipzen A."/>
            <person name="Lundell T."/>
            <person name="Morin E."/>
            <person name="Murat C."/>
            <person name="Sun H."/>
            <person name="Tunlid A."/>
            <person name="Henrissat B."/>
            <person name="Grigoriev I.V."/>
            <person name="Hibbett D.S."/>
            <person name="Martin F."/>
            <person name="Nordberg H.P."/>
            <person name="Cantor M.N."/>
            <person name="Hua S.X."/>
        </authorList>
    </citation>
    <scope>NUCLEOTIDE SEQUENCE [LARGE SCALE GENOMIC DNA]</scope>
    <source>
        <strain evidence="5 6">Ve08.2h10</strain>
    </source>
</reference>
<reference evidence="6" key="2">
    <citation type="submission" date="2015-01" db="EMBL/GenBank/DDBJ databases">
        <title>Evolutionary Origins and Diversification of the Mycorrhizal Mutualists.</title>
        <authorList>
            <consortium name="DOE Joint Genome Institute"/>
            <consortium name="Mycorrhizal Genomics Consortium"/>
            <person name="Kohler A."/>
            <person name="Kuo A."/>
            <person name="Nagy L.G."/>
            <person name="Floudas D."/>
            <person name="Copeland A."/>
            <person name="Barry K.W."/>
            <person name="Cichocki N."/>
            <person name="Veneault-Fourrey C."/>
            <person name="LaButti K."/>
            <person name="Lindquist E.A."/>
            <person name="Lipzen A."/>
            <person name="Lundell T."/>
            <person name="Morin E."/>
            <person name="Murat C."/>
            <person name="Riley R."/>
            <person name="Ohm R."/>
            <person name="Sun H."/>
            <person name="Tunlid A."/>
            <person name="Henrissat B."/>
            <person name="Grigoriev I.V."/>
            <person name="Hibbett D.S."/>
            <person name="Martin F."/>
        </authorList>
    </citation>
    <scope>NUCLEOTIDE SEQUENCE [LARGE SCALE GENOMIC DNA]</scope>
    <source>
        <strain evidence="6">Ve08.2h10</strain>
    </source>
</reference>
<feature type="region of interest" description="Disordered" evidence="4">
    <location>
        <begin position="411"/>
        <end position="483"/>
    </location>
</feature>
<feature type="repeat" description="WD" evidence="3">
    <location>
        <begin position="281"/>
        <end position="311"/>
    </location>
</feature>
<dbReference type="InterPro" id="IPR020472">
    <property type="entry name" value="WD40_PAC1"/>
</dbReference>
<dbReference type="PROSITE" id="PS50082">
    <property type="entry name" value="WD_REPEATS_2"/>
    <property type="match status" value="4"/>
</dbReference>
<dbReference type="PANTHER" id="PTHR44129">
    <property type="entry name" value="WD REPEAT-CONTAINING PROTEIN POP1"/>
    <property type="match status" value="1"/>
</dbReference>
<dbReference type="OrthoDB" id="2682234at2759"/>
<dbReference type="Gene3D" id="2.130.10.10">
    <property type="entry name" value="YVTN repeat-like/Quinoprotein amine dehydrogenase"/>
    <property type="match status" value="2"/>
</dbReference>
<dbReference type="AlphaFoldDB" id="A0A0D0DFX4"/>
<dbReference type="SMART" id="SM00320">
    <property type="entry name" value="WD40"/>
    <property type="match status" value="7"/>
</dbReference>
<dbReference type="InterPro" id="IPR015943">
    <property type="entry name" value="WD40/YVTN_repeat-like_dom_sf"/>
</dbReference>
<dbReference type="Pfam" id="PF00400">
    <property type="entry name" value="WD40"/>
    <property type="match status" value="6"/>
</dbReference>
<sequence length="483" mass="51489">MSQLYDMARKAYQHIRALPAKPPLVLPGHMNAICSVVFLPDGKEVVSGGVGGNIRGWRVEDGCELGKGMWENSMVYAIAASNNGQWIATGGEEQHITIWNTVTCKKVFELEGHTNTVRSLAFSPDSGRLASGSTDQTVIVWNTTTGERLLGPLIGHAAPSVWCVAFSPDGDKIASCDGDDMRIWNSYSGDLVIRRIKIQAVSLVWTPDGQQLIAGCGEGFIKRFSSSTGSLHADWKAHTELVTSIAISPNGKFIASASEDKTVCLWDMMTSTSIVPALKCNDEVCSVAISPAGSHLASGGFDCKLRIWSLKGIIPSSLLKNTPTTSNVKVRPNGSLLTRTFVKPVQQGVLSSTEERPSEPLLTPPRVISGGQGEDCDSPVFLAYDGDVAPGGIIVKTSREATQHAPLSPSLVNVRASSGSPTTISDFGSRLPPAYSKTTTNGQAEDPGSSVLPTSDRNASPGISIVKTSREPTRQNPWKIDDT</sequence>
<evidence type="ECO:0000313" key="6">
    <source>
        <dbReference type="Proteomes" id="UP000054538"/>
    </source>
</evidence>
<dbReference type="InterPro" id="IPR050349">
    <property type="entry name" value="WD_LIS1/nudF_dynein_reg"/>
</dbReference>
<dbReference type="EMBL" id="KN824974">
    <property type="protein sequence ID" value="KIK96687.1"/>
    <property type="molecule type" value="Genomic_DNA"/>
</dbReference>
<evidence type="ECO:0000313" key="5">
    <source>
        <dbReference type="EMBL" id="KIK96687.1"/>
    </source>
</evidence>
<feature type="repeat" description="WD" evidence="3">
    <location>
        <begin position="110"/>
        <end position="151"/>
    </location>
</feature>
<protein>
    <recommendedName>
        <fullName evidence="7">WD40 repeat-like protein</fullName>
    </recommendedName>
</protein>
<evidence type="ECO:0008006" key="7">
    <source>
        <dbReference type="Google" id="ProtNLM"/>
    </source>
</evidence>
<evidence type="ECO:0000256" key="2">
    <source>
        <dbReference type="ARBA" id="ARBA00022737"/>
    </source>
</evidence>
<dbReference type="PROSITE" id="PS50294">
    <property type="entry name" value="WD_REPEATS_REGION"/>
    <property type="match status" value="3"/>
</dbReference>
<dbReference type="InParanoid" id="A0A0D0DFX4"/>
<feature type="repeat" description="WD" evidence="3">
    <location>
        <begin position="26"/>
        <end position="67"/>
    </location>
</feature>
<evidence type="ECO:0000256" key="4">
    <source>
        <dbReference type="SAM" id="MobiDB-lite"/>
    </source>
</evidence>
<dbReference type="InterPro" id="IPR001680">
    <property type="entry name" value="WD40_rpt"/>
</dbReference>
<dbReference type="SUPFAM" id="SSF50978">
    <property type="entry name" value="WD40 repeat-like"/>
    <property type="match status" value="1"/>
</dbReference>